<evidence type="ECO:0008006" key="4">
    <source>
        <dbReference type="Google" id="ProtNLM"/>
    </source>
</evidence>
<feature type="compositionally biased region" description="Basic and acidic residues" evidence="1">
    <location>
        <begin position="76"/>
        <end position="87"/>
    </location>
</feature>
<dbReference type="SUPFAM" id="SSF69848">
    <property type="entry name" value="LCCL domain"/>
    <property type="match status" value="1"/>
</dbReference>
<evidence type="ECO:0000313" key="3">
    <source>
        <dbReference type="Proteomes" id="UP001289374"/>
    </source>
</evidence>
<feature type="compositionally biased region" description="Basic and acidic residues" evidence="1">
    <location>
        <begin position="294"/>
        <end position="350"/>
    </location>
</feature>
<feature type="region of interest" description="Disordered" evidence="1">
    <location>
        <begin position="1"/>
        <end position="41"/>
    </location>
</feature>
<feature type="compositionally biased region" description="Basic and acidic residues" evidence="1">
    <location>
        <begin position="245"/>
        <end position="260"/>
    </location>
</feature>
<dbReference type="InterPro" id="IPR013951">
    <property type="entry name" value="Rxt3"/>
</dbReference>
<dbReference type="EMBL" id="JACGWL010000010">
    <property type="protein sequence ID" value="KAK4394273.1"/>
    <property type="molecule type" value="Genomic_DNA"/>
</dbReference>
<feature type="compositionally biased region" description="Basic and acidic residues" evidence="1">
    <location>
        <begin position="365"/>
        <end position="412"/>
    </location>
</feature>
<evidence type="ECO:0000256" key="1">
    <source>
        <dbReference type="SAM" id="MobiDB-lite"/>
    </source>
</evidence>
<protein>
    <recommendedName>
        <fullName evidence="4">Histone deacetylation protein Rxt3</fullName>
    </recommendedName>
</protein>
<dbReference type="Pfam" id="PF08642">
    <property type="entry name" value="Rxt3"/>
    <property type="match status" value="1"/>
</dbReference>
<feature type="compositionally biased region" description="Basic and acidic residues" evidence="1">
    <location>
        <begin position="268"/>
        <end position="284"/>
    </location>
</feature>
<gene>
    <name evidence="2" type="ORF">Sango_1898100</name>
</gene>
<sequence>MSATPNKRLHEDGGSGGGGGGGGGSGNHSHPSVLKYPHDDQVTYSGVGGKVLASARHDYHASYDMGQEGRLPKIAPRNEPRDADRRSPLLPNMLFRVSTSTDSHSDHVGSESRMELRDSKDSIKEIKVDNHDMKPESRESQQTAKCDKYDSRADDSKDPKHERDAYSELKGNEKLDKDGFSGSNTQLNWKDIKEQHRLKQYTDVPGGNLETWHTSRTGLLGPADAAKEGLHVDNRDFAEAREAVGENRVDMKGDDKFKEKDRKRKEVKHWEWGERDKERSDRRNNLQLGSSNNENKEVVREDRESERWGNEKKEPPKEKDKLNEKEKDHLKRDLWNVSEKEASHNEKEPVDTPGKFVEQESSNLEPKKKDHDAWKNVGEVRDRKKERDADVEPERPDKRSRYHEKESDEVGMHVEGGTEREREVFNCGVQQRKRMLRPRGSPQMGNRDLRFRPSGNDHEGTQGKADVSCVVYKIGECMQELIKLWKEYELSQADKACEGSQNGPTLEIRIPAEHVTATNRQVRGGQLWGTDVYTVDSDLVAVLMHTGYCRPTASPPPSATQELRATIRVLPPQDCYISTLRNNVRSRAWGAAIGCSYRVERCCIVKKGGGIIDLEPCLTHSSTMEPTLAPVAVERTMTTRAAASNALRQQRFVREVTIQFNLCMEPWLKYSISAVADKGLKKSLFTSARLKKGEVLFVETHSRRYELCFNGEKVIKAATAPHAHGGENGRTQIYNSHLTNGERNAVDGENTVVDTFRWSCCRRPLPQKIMQSIGIPLPLEHVEVLEDNLEWDDISWSQTEHMLGGHDVQKMNVLEICFTSCFRTSREDIKYEQEQLHVISLVRKISNLLGDRQGQEVGIGPSHS</sequence>
<feature type="region of interest" description="Disordered" evidence="1">
    <location>
        <begin position="62"/>
        <end position="188"/>
    </location>
</feature>
<evidence type="ECO:0000313" key="2">
    <source>
        <dbReference type="EMBL" id="KAK4394273.1"/>
    </source>
</evidence>
<dbReference type="Gene3D" id="2.170.130.20">
    <property type="entry name" value="LCCL-like domain"/>
    <property type="match status" value="1"/>
</dbReference>
<dbReference type="AlphaFoldDB" id="A0AAE1WJG1"/>
<feature type="compositionally biased region" description="Basic and acidic residues" evidence="1">
    <location>
        <begin position="103"/>
        <end position="179"/>
    </location>
</feature>
<comment type="caution">
    <text evidence="2">The sequence shown here is derived from an EMBL/GenBank/DDBJ whole genome shotgun (WGS) entry which is preliminary data.</text>
</comment>
<proteinExistence type="predicted"/>
<organism evidence="2 3">
    <name type="scientific">Sesamum angolense</name>
    <dbReference type="NCBI Taxonomy" id="2727404"/>
    <lineage>
        <taxon>Eukaryota</taxon>
        <taxon>Viridiplantae</taxon>
        <taxon>Streptophyta</taxon>
        <taxon>Embryophyta</taxon>
        <taxon>Tracheophyta</taxon>
        <taxon>Spermatophyta</taxon>
        <taxon>Magnoliopsida</taxon>
        <taxon>eudicotyledons</taxon>
        <taxon>Gunneridae</taxon>
        <taxon>Pentapetalae</taxon>
        <taxon>asterids</taxon>
        <taxon>lamiids</taxon>
        <taxon>Lamiales</taxon>
        <taxon>Pedaliaceae</taxon>
        <taxon>Sesamum</taxon>
    </lineage>
</organism>
<name>A0AAE1WJG1_9LAMI</name>
<reference evidence="2" key="1">
    <citation type="submission" date="2020-06" db="EMBL/GenBank/DDBJ databases">
        <authorList>
            <person name="Li T."/>
            <person name="Hu X."/>
            <person name="Zhang T."/>
            <person name="Song X."/>
            <person name="Zhang H."/>
            <person name="Dai N."/>
            <person name="Sheng W."/>
            <person name="Hou X."/>
            <person name="Wei L."/>
        </authorList>
    </citation>
    <scope>NUCLEOTIDE SEQUENCE</scope>
    <source>
        <strain evidence="2">K16</strain>
        <tissue evidence="2">Leaf</tissue>
    </source>
</reference>
<dbReference type="InterPro" id="IPR036609">
    <property type="entry name" value="LCCL_sf"/>
</dbReference>
<reference evidence="2" key="2">
    <citation type="journal article" date="2024" name="Plant">
        <title>Genomic evolution and insights into agronomic trait innovations of Sesamum species.</title>
        <authorList>
            <person name="Miao H."/>
            <person name="Wang L."/>
            <person name="Qu L."/>
            <person name="Liu H."/>
            <person name="Sun Y."/>
            <person name="Le M."/>
            <person name="Wang Q."/>
            <person name="Wei S."/>
            <person name="Zheng Y."/>
            <person name="Lin W."/>
            <person name="Duan Y."/>
            <person name="Cao H."/>
            <person name="Xiong S."/>
            <person name="Wang X."/>
            <person name="Wei L."/>
            <person name="Li C."/>
            <person name="Ma Q."/>
            <person name="Ju M."/>
            <person name="Zhao R."/>
            <person name="Li G."/>
            <person name="Mu C."/>
            <person name="Tian Q."/>
            <person name="Mei H."/>
            <person name="Zhang T."/>
            <person name="Gao T."/>
            <person name="Zhang H."/>
        </authorList>
    </citation>
    <scope>NUCLEOTIDE SEQUENCE</scope>
    <source>
        <strain evidence="2">K16</strain>
    </source>
</reference>
<feature type="compositionally biased region" description="Gly residues" evidence="1">
    <location>
        <begin position="14"/>
        <end position="26"/>
    </location>
</feature>
<accession>A0AAE1WJG1</accession>
<keyword evidence="3" id="KW-1185">Reference proteome</keyword>
<dbReference type="Proteomes" id="UP001289374">
    <property type="component" value="Unassembled WGS sequence"/>
</dbReference>
<feature type="region of interest" description="Disordered" evidence="1">
    <location>
        <begin position="245"/>
        <end position="412"/>
    </location>
</feature>